<sequence>MVAPWRRPADRDRPGSPTHEQEGTSIKARQLQDPVSTQPSARFALASMLVLTFSTGISDAVGYLGLDKVFTGNMTGNVVILGMAVASADDLPVLGPLIALAAFMAGAAIGGRVLRGAGAGWVPRATGLLLVVALTFAAGAGLAVMPVEAGSPLGHVLTAMLAAPMGLQACVARHIGVKDVTTVVVTSTVTGLAADSWIARRSGQPWVRRAVAIVAIGAGAGVGALLVRIGLWPGIAASAIIALAVGVSPLLQRAVNVRRARRRPPETS</sequence>
<evidence type="ECO:0000313" key="3">
    <source>
        <dbReference type="EMBL" id="AIJ26125.1"/>
    </source>
</evidence>
<dbReference type="STRING" id="1068978.AMETH_6033"/>
<evidence type="ECO:0008006" key="5">
    <source>
        <dbReference type="Google" id="ProtNLM"/>
    </source>
</evidence>
<keyword evidence="2" id="KW-1133">Transmembrane helix</keyword>
<protein>
    <recommendedName>
        <fullName evidence="5">DUF1275 domain-containing protein</fullName>
    </recommendedName>
</protein>
<dbReference type="HOGENOM" id="CLU_061825_2_0_11"/>
<dbReference type="PATRIC" id="fig|1068978.7.peg.6482"/>
<feature type="transmembrane region" description="Helical" evidence="2">
    <location>
        <begin position="210"/>
        <end position="229"/>
    </location>
</feature>
<dbReference type="eggNOG" id="COG3619">
    <property type="taxonomic scope" value="Bacteria"/>
</dbReference>
<feature type="compositionally biased region" description="Basic and acidic residues" evidence="1">
    <location>
        <begin position="7"/>
        <end position="22"/>
    </location>
</feature>
<organism evidence="3 4">
    <name type="scientific">Amycolatopsis methanolica 239</name>
    <dbReference type="NCBI Taxonomy" id="1068978"/>
    <lineage>
        <taxon>Bacteria</taxon>
        <taxon>Bacillati</taxon>
        <taxon>Actinomycetota</taxon>
        <taxon>Actinomycetes</taxon>
        <taxon>Pseudonocardiales</taxon>
        <taxon>Pseudonocardiaceae</taxon>
        <taxon>Amycolatopsis</taxon>
        <taxon>Amycolatopsis methanolica group</taxon>
    </lineage>
</organism>
<feature type="transmembrane region" description="Helical" evidence="2">
    <location>
        <begin position="43"/>
        <end position="66"/>
    </location>
</feature>
<feature type="transmembrane region" description="Helical" evidence="2">
    <location>
        <begin position="235"/>
        <end position="255"/>
    </location>
</feature>
<reference evidence="3 4" key="1">
    <citation type="submission" date="2014-07" db="EMBL/GenBank/DDBJ databases">
        <title>Whole Genome Sequence of the Amycolatopsis methanolica 239.</title>
        <authorList>
            <person name="Tang B."/>
        </authorList>
    </citation>
    <scope>NUCLEOTIDE SEQUENCE [LARGE SCALE GENOMIC DNA]</scope>
    <source>
        <strain evidence="3 4">239</strain>
    </source>
</reference>
<keyword evidence="2" id="KW-0812">Transmembrane</keyword>
<dbReference type="AlphaFoldDB" id="A0A076N5N4"/>
<dbReference type="Proteomes" id="UP000062973">
    <property type="component" value="Chromosome"/>
</dbReference>
<dbReference type="EMBL" id="CP009110">
    <property type="protein sequence ID" value="AIJ26125.1"/>
    <property type="molecule type" value="Genomic_DNA"/>
</dbReference>
<feature type="transmembrane region" description="Helical" evidence="2">
    <location>
        <begin position="126"/>
        <end position="147"/>
    </location>
</feature>
<dbReference type="InterPro" id="IPR010699">
    <property type="entry name" value="DUF1275"/>
</dbReference>
<name>A0A076N5N4_AMYME</name>
<keyword evidence="4" id="KW-1185">Reference proteome</keyword>
<gene>
    <name evidence="3" type="ORF">AMETH_6033</name>
</gene>
<evidence type="ECO:0000256" key="1">
    <source>
        <dbReference type="SAM" id="MobiDB-lite"/>
    </source>
</evidence>
<feature type="transmembrane region" description="Helical" evidence="2">
    <location>
        <begin position="153"/>
        <end position="172"/>
    </location>
</feature>
<dbReference type="PANTHER" id="PTHR37314:SF4">
    <property type="entry name" value="UPF0700 TRANSMEMBRANE PROTEIN YOAK"/>
    <property type="match status" value="1"/>
</dbReference>
<evidence type="ECO:0000313" key="4">
    <source>
        <dbReference type="Proteomes" id="UP000062973"/>
    </source>
</evidence>
<feature type="region of interest" description="Disordered" evidence="1">
    <location>
        <begin position="1"/>
        <end position="35"/>
    </location>
</feature>
<dbReference type="PANTHER" id="PTHR37314">
    <property type="entry name" value="SLR0142 PROTEIN"/>
    <property type="match status" value="1"/>
</dbReference>
<dbReference type="KEGG" id="amq:AMETH_6033"/>
<feature type="transmembrane region" description="Helical" evidence="2">
    <location>
        <begin position="93"/>
        <end position="114"/>
    </location>
</feature>
<evidence type="ECO:0000256" key="2">
    <source>
        <dbReference type="SAM" id="Phobius"/>
    </source>
</evidence>
<keyword evidence="2" id="KW-0472">Membrane</keyword>
<accession>A0A076N5N4</accession>
<dbReference type="Pfam" id="PF06912">
    <property type="entry name" value="DUF1275"/>
    <property type="match status" value="1"/>
</dbReference>
<proteinExistence type="predicted"/>